<reference evidence="2" key="1">
    <citation type="journal article" date="2019" name="Int. J. Syst. Evol. Microbiol.">
        <title>The Global Catalogue of Microorganisms (GCM) 10K type strain sequencing project: providing services to taxonomists for standard genome sequencing and annotation.</title>
        <authorList>
            <consortium name="The Broad Institute Genomics Platform"/>
            <consortium name="The Broad Institute Genome Sequencing Center for Infectious Disease"/>
            <person name="Wu L."/>
            <person name="Ma J."/>
        </authorList>
    </citation>
    <scope>NUCLEOTIDE SEQUENCE [LARGE SCALE GENOMIC DNA]</scope>
    <source>
        <strain evidence="2">JCM 16904</strain>
    </source>
</reference>
<evidence type="ECO:0000313" key="1">
    <source>
        <dbReference type="EMBL" id="GAA3665282.1"/>
    </source>
</evidence>
<comment type="caution">
    <text evidence="1">The sequence shown here is derived from an EMBL/GenBank/DDBJ whole genome shotgun (WGS) entry which is preliminary data.</text>
</comment>
<name>A0ABP7BPS0_9ACTN</name>
<gene>
    <name evidence="1" type="ORF">GCM10022224_032020</name>
</gene>
<protein>
    <submittedName>
        <fullName evidence="1">Uncharacterized protein</fullName>
    </submittedName>
</protein>
<dbReference type="Proteomes" id="UP001500902">
    <property type="component" value="Unassembled WGS sequence"/>
</dbReference>
<sequence>MPHASGLGPLMAAARNYLYSLNAELADAGVYAGTLSVAALIARSQTAEAVEAQTGAPVGSGPVKMPNGFEFPVVDPDGLAEHYWDMHTKRDRVERIHPEPEAL</sequence>
<dbReference type="RefSeq" id="WP_344877647.1">
    <property type="nucleotide sequence ID" value="NZ_BAAAZP010000060.1"/>
</dbReference>
<evidence type="ECO:0000313" key="2">
    <source>
        <dbReference type="Proteomes" id="UP001500902"/>
    </source>
</evidence>
<organism evidence="1 2">
    <name type="scientific">Nonomuraea antimicrobica</name>
    <dbReference type="NCBI Taxonomy" id="561173"/>
    <lineage>
        <taxon>Bacteria</taxon>
        <taxon>Bacillati</taxon>
        <taxon>Actinomycetota</taxon>
        <taxon>Actinomycetes</taxon>
        <taxon>Streptosporangiales</taxon>
        <taxon>Streptosporangiaceae</taxon>
        <taxon>Nonomuraea</taxon>
    </lineage>
</organism>
<proteinExistence type="predicted"/>
<dbReference type="EMBL" id="BAAAZP010000060">
    <property type="protein sequence ID" value="GAA3665282.1"/>
    <property type="molecule type" value="Genomic_DNA"/>
</dbReference>
<accession>A0ABP7BPS0</accession>
<keyword evidence="2" id="KW-1185">Reference proteome</keyword>